<feature type="region of interest" description="Disordered" evidence="1">
    <location>
        <begin position="124"/>
        <end position="157"/>
    </location>
</feature>
<evidence type="ECO:0000313" key="3">
    <source>
        <dbReference type="Proteomes" id="UP001596237"/>
    </source>
</evidence>
<accession>A0ABW1WRA2</accession>
<organism evidence="2 3">
    <name type="scientific">Methylorubrum zatmanii</name>
    <dbReference type="NCBI Taxonomy" id="29429"/>
    <lineage>
        <taxon>Bacteria</taxon>
        <taxon>Pseudomonadati</taxon>
        <taxon>Pseudomonadota</taxon>
        <taxon>Alphaproteobacteria</taxon>
        <taxon>Hyphomicrobiales</taxon>
        <taxon>Methylobacteriaceae</taxon>
        <taxon>Methylorubrum</taxon>
    </lineage>
</organism>
<dbReference type="EMBL" id="JBHSTT010000043">
    <property type="protein sequence ID" value="MFC6390359.1"/>
    <property type="molecule type" value="Genomic_DNA"/>
</dbReference>
<reference evidence="3" key="1">
    <citation type="journal article" date="2019" name="Int. J. Syst. Evol. Microbiol.">
        <title>The Global Catalogue of Microorganisms (GCM) 10K type strain sequencing project: providing services to taxonomists for standard genome sequencing and annotation.</title>
        <authorList>
            <consortium name="The Broad Institute Genomics Platform"/>
            <consortium name="The Broad Institute Genome Sequencing Center for Infectious Disease"/>
            <person name="Wu L."/>
            <person name="Ma J."/>
        </authorList>
    </citation>
    <scope>NUCLEOTIDE SEQUENCE [LARGE SCALE GENOMIC DNA]</scope>
    <source>
        <strain evidence="3">CCUG 36916</strain>
    </source>
</reference>
<evidence type="ECO:0000256" key="1">
    <source>
        <dbReference type="SAM" id="MobiDB-lite"/>
    </source>
</evidence>
<comment type="caution">
    <text evidence="2">The sequence shown here is derived from an EMBL/GenBank/DDBJ whole genome shotgun (WGS) entry which is preliminary data.</text>
</comment>
<dbReference type="RefSeq" id="WP_009865368.1">
    <property type="nucleotide sequence ID" value="NZ_JBHSTT010000043.1"/>
</dbReference>
<protein>
    <recommendedName>
        <fullName evidence="4">Chemotaxis protein</fullName>
    </recommendedName>
</protein>
<gene>
    <name evidence="2" type="ORF">ACFQDP_13605</name>
</gene>
<keyword evidence="3" id="KW-1185">Reference proteome</keyword>
<proteinExistence type="predicted"/>
<name>A0ABW1WRA2_9HYPH</name>
<sequence length="157" mass="17327">MTEFDPAKLVAALRKAMEKVEALTKKVEFLEEQNGKRARMEDELGRHLTSLRTQMQERAGSFEAVICAGLQDLMDMHVVDASRLRDRLQGQEENLLRLQAFVIGHEVTLIGLTGQETELPPLNGDAQEVTAGADSAAMKLRSSGDLEIEEPAQPRAA</sequence>
<evidence type="ECO:0008006" key="4">
    <source>
        <dbReference type="Google" id="ProtNLM"/>
    </source>
</evidence>
<evidence type="ECO:0000313" key="2">
    <source>
        <dbReference type="EMBL" id="MFC6390359.1"/>
    </source>
</evidence>
<dbReference type="Proteomes" id="UP001596237">
    <property type="component" value="Unassembled WGS sequence"/>
</dbReference>